<proteinExistence type="predicted"/>
<dbReference type="PATRIC" id="fig|1395125.3.peg.2073"/>
<reference evidence="1 2" key="1">
    <citation type="submission" date="2013-08" db="EMBL/GenBank/DDBJ databases">
        <authorList>
            <person name="Durkin A.S."/>
            <person name="Haft D.R."/>
            <person name="McCorrison J."/>
            <person name="Torralba M."/>
            <person name="Gillis M."/>
            <person name="Haft D.H."/>
            <person name="Methe B."/>
            <person name="Sutton G."/>
            <person name="Nelson K.E."/>
        </authorList>
    </citation>
    <scope>NUCLEOTIDE SEQUENCE [LARGE SCALE GENOMIC DNA]</scope>
    <source>
        <strain evidence="1 2">F0493</strain>
    </source>
</reference>
<protein>
    <submittedName>
        <fullName evidence="1">Uncharacterized protein</fullName>
    </submittedName>
</protein>
<dbReference type="EMBL" id="AWGW01000026">
    <property type="protein sequence ID" value="ERJ99283.1"/>
    <property type="molecule type" value="Genomic_DNA"/>
</dbReference>
<evidence type="ECO:0000313" key="2">
    <source>
        <dbReference type="Proteomes" id="UP000017023"/>
    </source>
</evidence>
<organism evidence="1 2">
    <name type="scientific">Segatella salivae F0493</name>
    <dbReference type="NCBI Taxonomy" id="1395125"/>
    <lineage>
        <taxon>Bacteria</taxon>
        <taxon>Pseudomonadati</taxon>
        <taxon>Bacteroidota</taxon>
        <taxon>Bacteroidia</taxon>
        <taxon>Bacteroidales</taxon>
        <taxon>Prevotellaceae</taxon>
        <taxon>Segatella</taxon>
    </lineage>
</organism>
<dbReference type="AlphaFoldDB" id="U2MJ41"/>
<dbReference type="Proteomes" id="UP000017023">
    <property type="component" value="Unassembled WGS sequence"/>
</dbReference>
<gene>
    <name evidence="1" type="ORF">HMPREF9145_1900</name>
</gene>
<sequence length="59" mass="6618">MIYFHFVCNALYLIENQNVSFSASAASDFCIKLAHDLCHFSSSSASIHSIVTFILLYLL</sequence>
<evidence type="ECO:0000313" key="1">
    <source>
        <dbReference type="EMBL" id="ERJ99283.1"/>
    </source>
</evidence>
<accession>U2MJ41</accession>
<comment type="caution">
    <text evidence="1">The sequence shown here is derived from an EMBL/GenBank/DDBJ whole genome shotgun (WGS) entry which is preliminary data.</text>
</comment>
<name>U2MJ41_9BACT</name>